<sequence length="526" mass="55715">MNGSRSPLALILGLIFVTTIGWSTAATRAAAAGGFAQPPGSSAAAAIERVGAYPYGPALAVAVDPVRKLIFLGSGGAVLVLDGSDVTAPSLLYDEIRTYGLVLDAAYDEATQRLYLACGEGGLEIWDLAEPTAPVRLSHVEVTYFGYDTPVGTVVVHGHFCVVECEWGYVHALDVSDPTHPVQVGFNGTMGNPARDIYLSPEDDTIHTTGAQNWVRLYLDGTGTLYSAGDKHFTQGPVAVAGTPEVSYVGYAGYLYIIDLLDPRLPFWSETFVGGIGDIVEEDGFIYFTNSTGLHVWDTRTYNDPVLVGSAGPDLYDYRLALADGYVYVAAGSDGLRIYQTAPTAAGAIDPQAPVLVGTFPSLAVTWDTIVSGDVAYLSHSLDGTFTLDLENLEAPERIGESPSFGETRDAALAGNVLYVADWTGGVRILDVSDPTDPTEIGVFDGASAWRVAVENGILYVIDGVANEQDTLYSIDVSDPANPVVLDSFRLGLLNWDLLLVGSFLYVGGGDDGVRILDVSDPAAMV</sequence>
<accession>A0A956LV83</accession>
<organism evidence="1 2">
    <name type="scientific">Eiseniibacteriota bacterium</name>
    <dbReference type="NCBI Taxonomy" id="2212470"/>
    <lineage>
        <taxon>Bacteria</taxon>
        <taxon>Candidatus Eiseniibacteriota</taxon>
    </lineage>
</organism>
<proteinExistence type="predicted"/>
<reference evidence="1" key="2">
    <citation type="journal article" date="2021" name="Microbiome">
        <title>Successional dynamics and alternative stable states in a saline activated sludge microbial community over 9 years.</title>
        <authorList>
            <person name="Wang Y."/>
            <person name="Ye J."/>
            <person name="Ju F."/>
            <person name="Liu L."/>
            <person name="Boyd J.A."/>
            <person name="Deng Y."/>
            <person name="Parks D.H."/>
            <person name="Jiang X."/>
            <person name="Yin X."/>
            <person name="Woodcroft B.J."/>
            <person name="Tyson G.W."/>
            <person name="Hugenholtz P."/>
            <person name="Polz M.F."/>
            <person name="Zhang T."/>
        </authorList>
    </citation>
    <scope>NUCLEOTIDE SEQUENCE</scope>
    <source>
        <strain evidence="1">HKST-UBA01</strain>
    </source>
</reference>
<dbReference type="Proteomes" id="UP000697710">
    <property type="component" value="Unassembled WGS sequence"/>
</dbReference>
<comment type="caution">
    <text evidence="1">The sequence shown here is derived from an EMBL/GenBank/DDBJ whole genome shotgun (WGS) entry which is preliminary data.</text>
</comment>
<dbReference type="SUPFAM" id="SSF50978">
    <property type="entry name" value="WD40 repeat-like"/>
    <property type="match status" value="1"/>
</dbReference>
<protein>
    <submittedName>
        <fullName evidence="1">Uncharacterized protein</fullName>
    </submittedName>
</protein>
<dbReference type="InterPro" id="IPR013211">
    <property type="entry name" value="LVIVD"/>
</dbReference>
<dbReference type="AlphaFoldDB" id="A0A956LV83"/>
<dbReference type="SUPFAM" id="SSF50969">
    <property type="entry name" value="YVTN repeat-like/Quinoprotein amine dehydrogenase"/>
    <property type="match status" value="1"/>
</dbReference>
<dbReference type="InterPro" id="IPR011044">
    <property type="entry name" value="Quino_amine_DH_bsu"/>
</dbReference>
<dbReference type="Pfam" id="PF08309">
    <property type="entry name" value="LVIVD"/>
    <property type="match status" value="4"/>
</dbReference>
<evidence type="ECO:0000313" key="2">
    <source>
        <dbReference type="Proteomes" id="UP000697710"/>
    </source>
</evidence>
<feature type="non-terminal residue" evidence="1">
    <location>
        <position position="526"/>
    </location>
</feature>
<reference evidence="1" key="1">
    <citation type="submission" date="2020-04" db="EMBL/GenBank/DDBJ databases">
        <authorList>
            <person name="Zhang T."/>
        </authorList>
    </citation>
    <scope>NUCLEOTIDE SEQUENCE</scope>
    <source>
        <strain evidence="1">HKST-UBA01</strain>
    </source>
</reference>
<name>A0A956LV83_UNCEI</name>
<evidence type="ECO:0000313" key="1">
    <source>
        <dbReference type="EMBL" id="MCA9726159.1"/>
    </source>
</evidence>
<gene>
    <name evidence="1" type="ORF">KC729_00645</name>
</gene>
<dbReference type="EMBL" id="JAGQHR010000006">
    <property type="protein sequence ID" value="MCA9726159.1"/>
    <property type="molecule type" value="Genomic_DNA"/>
</dbReference>
<dbReference type="InterPro" id="IPR036322">
    <property type="entry name" value="WD40_repeat_dom_sf"/>
</dbReference>